<reference evidence="4" key="2">
    <citation type="submission" date="2014-03" db="EMBL/GenBank/DDBJ databases">
        <title>The whipworm genome and dual-species transcriptomics of an intimate host-pathogen interaction.</title>
        <authorList>
            <person name="Foth B.J."/>
            <person name="Tsai I.J."/>
            <person name="Reid A.J."/>
            <person name="Bancroft A.J."/>
            <person name="Nichol S."/>
            <person name="Tracey A."/>
            <person name="Holroyd N."/>
            <person name="Cotton J.A."/>
            <person name="Stanley E.J."/>
            <person name="Zarowiecki M."/>
            <person name="Liu J.Z."/>
            <person name="Huckvale T."/>
            <person name="Cooper P.J."/>
            <person name="Grencis R.K."/>
            <person name="Berriman M."/>
        </authorList>
    </citation>
    <scope>NUCLEOTIDE SEQUENCE [LARGE SCALE GENOMIC DNA]</scope>
</reference>
<protein>
    <submittedName>
        <fullName evidence="4">Ribosomal protein</fullName>
    </submittedName>
</protein>
<dbReference type="Pfam" id="PF01783">
    <property type="entry name" value="Ribosomal_L32p"/>
    <property type="match status" value="1"/>
</dbReference>
<reference evidence="4" key="1">
    <citation type="submission" date="2014-01" db="EMBL/GenBank/DDBJ databases">
        <authorList>
            <person name="Aslett M."/>
        </authorList>
    </citation>
    <scope>NUCLEOTIDE SEQUENCE</scope>
</reference>
<accession>A0A077ZCX4</accession>
<gene>
    <name evidence="4" type="ORF">TTRE_0000595701</name>
</gene>
<dbReference type="InterPro" id="IPR011332">
    <property type="entry name" value="Ribosomal_zn-bd"/>
</dbReference>
<keyword evidence="2 4" id="KW-0689">Ribosomal protein</keyword>
<dbReference type="AlphaFoldDB" id="A0A077ZCX4"/>
<dbReference type="InterPro" id="IPR002677">
    <property type="entry name" value="Ribosomal_bL32"/>
</dbReference>
<dbReference type="OrthoDB" id="5912128at2759"/>
<organism evidence="4 5">
    <name type="scientific">Trichuris trichiura</name>
    <name type="common">Whipworm</name>
    <name type="synonym">Trichocephalus trichiurus</name>
    <dbReference type="NCBI Taxonomy" id="36087"/>
    <lineage>
        <taxon>Eukaryota</taxon>
        <taxon>Metazoa</taxon>
        <taxon>Ecdysozoa</taxon>
        <taxon>Nematoda</taxon>
        <taxon>Enoplea</taxon>
        <taxon>Dorylaimia</taxon>
        <taxon>Trichinellida</taxon>
        <taxon>Trichuridae</taxon>
        <taxon>Trichuris</taxon>
    </lineage>
</organism>
<dbReference type="GO" id="GO:0015934">
    <property type="term" value="C:large ribosomal subunit"/>
    <property type="evidence" value="ECO:0007669"/>
    <property type="project" value="InterPro"/>
</dbReference>
<proteinExistence type="inferred from homology"/>
<evidence type="ECO:0000256" key="3">
    <source>
        <dbReference type="ARBA" id="ARBA00023274"/>
    </source>
</evidence>
<evidence type="ECO:0000313" key="5">
    <source>
        <dbReference type="Proteomes" id="UP000030665"/>
    </source>
</evidence>
<keyword evidence="3" id="KW-0687">Ribonucleoprotein</keyword>
<evidence type="ECO:0000256" key="2">
    <source>
        <dbReference type="ARBA" id="ARBA00022980"/>
    </source>
</evidence>
<dbReference type="Proteomes" id="UP000030665">
    <property type="component" value="Unassembled WGS sequence"/>
</dbReference>
<evidence type="ECO:0000313" key="4">
    <source>
        <dbReference type="EMBL" id="CDW57664.1"/>
    </source>
</evidence>
<dbReference type="GO" id="GO:0003735">
    <property type="term" value="F:structural constituent of ribosome"/>
    <property type="evidence" value="ECO:0007669"/>
    <property type="project" value="InterPro"/>
</dbReference>
<keyword evidence="5" id="KW-1185">Reference proteome</keyword>
<dbReference type="EMBL" id="HG806196">
    <property type="protein sequence ID" value="CDW57664.1"/>
    <property type="molecule type" value="Genomic_DNA"/>
</dbReference>
<evidence type="ECO:0000256" key="1">
    <source>
        <dbReference type="ARBA" id="ARBA00008560"/>
    </source>
</evidence>
<comment type="similarity">
    <text evidence="1">Belongs to the bacterial ribosomal protein bL32 family.</text>
</comment>
<dbReference type="SUPFAM" id="SSF57829">
    <property type="entry name" value="Zn-binding ribosomal proteins"/>
    <property type="match status" value="1"/>
</dbReference>
<sequence>MFARLGSINWNFLPALRLPAYGSDGLFFFRVDYSPYFAARKKMRMFSQHRILKKHKNLVPCPKCGTLHQLHTICGVCYARVREQTEEIKQKLHAFNSTLSSSTGLAATQAGNEQDDFIKPTTITENRPCKSDWYSKHLKETWHRVFDRK</sequence>
<name>A0A077ZCX4_TRITR</name>
<dbReference type="STRING" id="36087.A0A077ZCX4"/>
<dbReference type="GO" id="GO:0006412">
    <property type="term" value="P:translation"/>
    <property type="evidence" value="ECO:0007669"/>
    <property type="project" value="InterPro"/>
</dbReference>